<feature type="region of interest" description="Disordered" evidence="1">
    <location>
        <begin position="100"/>
        <end position="123"/>
    </location>
</feature>
<feature type="compositionally biased region" description="Basic and acidic residues" evidence="1">
    <location>
        <begin position="114"/>
        <end position="123"/>
    </location>
</feature>
<reference evidence="2" key="1">
    <citation type="submission" date="2017-07" db="EMBL/GenBank/DDBJ databases">
        <title>Taro Niue Genome Assembly and Annotation.</title>
        <authorList>
            <person name="Atibalentja N."/>
            <person name="Keating K."/>
            <person name="Fields C.J."/>
        </authorList>
    </citation>
    <scope>NUCLEOTIDE SEQUENCE</scope>
    <source>
        <strain evidence="2">Niue_2</strain>
        <tissue evidence="2">Leaf</tissue>
    </source>
</reference>
<name>A0A843VE02_COLES</name>
<feature type="region of interest" description="Disordered" evidence="1">
    <location>
        <begin position="29"/>
        <end position="48"/>
    </location>
</feature>
<protein>
    <submittedName>
        <fullName evidence="2">Uncharacterized protein</fullName>
    </submittedName>
</protein>
<evidence type="ECO:0000256" key="1">
    <source>
        <dbReference type="SAM" id="MobiDB-lite"/>
    </source>
</evidence>
<sequence length="123" mass="13603">MEKLQKSQEGQGIAAKLFKGLKTAKKSLKGKETVESSINARSCRKVPSKEGNYPAHVVCMAWWSGTHIASLKQCALSWARIMGILENDRNTQKGYKLVEAWQDPSKVPSPSNGDDDHKANTMD</sequence>
<proteinExistence type="predicted"/>
<comment type="caution">
    <text evidence="2">The sequence shown here is derived from an EMBL/GenBank/DDBJ whole genome shotgun (WGS) entry which is preliminary data.</text>
</comment>
<accession>A0A843VE02</accession>
<dbReference type="AlphaFoldDB" id="A0A843VE02"/>
<evidence type="ECO:0000313" key="2">
    <source>
        <dbReference type="EMBL" id="MQL91940.1"/>
    </source>
</evidence>
<dbReference type="EMBL" id="NMUH01001394">
    <property type="protein sequence ID" value="MQL91940.1"/>
    <property type="molecule type" value="Genomic_DNA"/>
</dbReference>
<dbReference type="Proteomes" id="UP000652761">
    <property type="component" value="Unassembled WGS sequence"/>
</dbReference>
<keyword evidence="3" id="KW-1185">Reference proteome</keyword>
<gene>
    <name evidence="2" type="ORF">Taro_024558</name>
</gene>
<evidence type="ECO:0000313" key="3">
    <source>
        <dbReference type="Proteomes" id="UP000652761"/>
    </source>
</evidence>
<organism evidence="2 3">
    <name type="scientific">Colocasia esculenta</name>
    <name type="common">Wild taro</name>
    <name type="synonym">Arum esculentum</name>
    <dbReference type="NCBI Taxonomy" id="4460"/>
    <lineage>
        <taxon>Eukaryota</taxon>
        <taxon>Viridiplantae</taxon>
        <taxon>Streptophyta</taxon>
        <taxon>Embryophyta</taxon>
        <taxon>Tracheophyta</taxon>
        <taxon>Spermatophyta</taxon>
        <taxon>Magnoliopsida</taxon>
        <taxon>Liliopsida</taxon>
        <taxon>Araceae</taxon>
        <taxon>Aroideae</taxon>
        <taxon>Colocasieae</taxon>
        <taxon>Colocasia</taxon>
    </lineage>
</organism>